<protein>
    <submittedName>
        <fullName evidence="3">Uncharacterized protein</fullName>
    </submittedName>
</protein>
<organism evidence="3 4">
    <name type="scientific">Filobasidium floriforme</name>
    <dbReference type="NCBI Taxonomy" id="5210"/>
    <lineage>
        <taxon>Eukaryota</taxon>
        <taxon>Fungi</taxon>
        <taxon>Dikarya</taxon>
        <taxon>Basidiomycota</taxon>
        <taxon>Agaricomycotina</taxon>
        <taxon>Tremellomycetes</taxon>
        <taxon>Filobasidiales</taxon>
        <taxon>Filobasidiaceae</taxon>
        <taxon>Filobasidium</taxon>
    </lineage>
</organism>
<gene>
    <name evidence="3" type="ORF">FFLO_03084</name>
</gene>
<dbReference type="PANTHER" id="PTHR37402">
    <property type="entry name" value="GRAM DOMAIN-CONTAINING PROTEIN 4"/>
    <property type="match status" value="1"/>
</dbReference>
<dbReference type="AlphaFoldDB" id="A0A8K0JLU1"/>
<reference evidence="3" key="1">
    <citation type="submission" date="2020-04" db="EMBL/GenBank/DDBJ databases">
        <title>Analysis of mating type loci in Filobasidium floriforme.</title>
        <authorList>
            <person name="Nowrousian M."/>
        </authorList>
    </citation>
    <scope>NUCLEOTIDE SEQUENCE</scope>
    <source>
        <strain evidence="3">CBS 6242</strain>
    </source>
</reference>
<evidence type="ECO:0000256" key="1">
    <source>
        <dbReference type="SAM" id="MobiDB-lite"/>
    </source>
</evidence>
<keyword evidence="2" id="KW-0812">Transmembrane</keyword>
<dbReference type="GO" id="GO:0006915">
    <property type="term" value="P:apoptotic process"/>
    <property type="evidence" value="ECO:0007669"/>
    <property type="project" value="InterPro"/>
</dbReference>
<comment type="caution">
    <text evidence="3">The sequence shown here is derived from an EMBL/GenBank/DDBJ whole genome shotgun (WGS) entry which is preliminary data.</text>
</comment>
<feature type="compositionally biased region" description="Acidic residues" evidence="1">
    <location>
        <begin position="101"/>
        <end position="116"/>
    </location>
</feature>
<evidence type="ECO:0000313" key="4">
    <source>
        <dbReference type="Proteomes" id="UP000812966"/>
    </source>
</evidence>
<feature type="region of interest" description="Disordered" evidence="1">
    <location>
        <begin position="131"/>
        <end position="153"/>
    </location>
</feature>
<accession>A0A8K0JLU1</accession>
<keyword evidence="4" id="KW-1185">Reference proteome</keyword>
<evidence type="ECO:0000256" key="2">
    <source>
        <dbReference type="SAM" id="Phobius"/>
    </source>
</evidence>
<keyword evidence="2" id="KW-1133">Transmembrane helix</keyword>
<dbReference type="EMBL" id="JABELV010000054">
    <property type="protein sequence ID" value="KAG7549048.1"/>
    <property type="molecule type" value="Genomic_DNA"/>
</dbReference>
<dbReference type="Proteomes" id="UP000812966">
    <property type="component" value="Unassembled WGS sequence"/>
</dbReference>
<feature type="region of interest" description="Disordered" evidence="1">
    <location>
        <begin position="285"/>
        <end position="315"/>
    </location>
</feature>
<feature type="compositionally biased region" description="Basic and acidic residues" evidence="1">
    <location>
        <begin position="64"/>
        <end position="83"/>
    </location>
</feature>
<proteinExistence type="predicted"/>
<feature type="compositionally biased region" description="Polar residues" evidence="1">
    <location>
        <begin position="302"/>
        <end position="315"/>
    </location>
</feature>
<feature type="region of interest" description="Disordered" evidence="1">
    <location>
        <begin position="64"/>
        <end position="117"/>
    </location>
</feature>
<feature type="transmembrane region" description="Helical" evidence="2">
    <location>
        <begin position="231"/>
        <end position="249"/>
    </location>
</feature>
<keyword evidence="2" id="KW-0472">Membrane</keyword>
<dbReference type="PANTHER" id="PTHR37402:SF1">
    <property type="entry name" value="GRAM DOMAIN-CONTAINING PROTEIN 4"/>
    <property type="match status" value="1"/>
</dbReference>
<feature type="transmembrane region" description="Helical" evidence="2">
    <location>
        <begin position="12"/>
        <end position="37"/>
    </location>
</feature>
<evidence type="ECO:0000313" key="3">
    <source>
        <dbReference type="EMBL" id="KAG7549048.1"/>
    </source>
</evidence>
<feature type="transmembrane region" description="Helical" evidence="2">
    <location>
        <begin position="206"/>
        <end position="225"/>
    </location>
</feature>
<sequence>MWDDIGWTLKWMGIYLILMLTSTFLPFVIGVLLFTLLKPRFSPESAQQLQERLLAGVKKQEEIERAKQEKADKKKNKAADKHGKTAKKGFFKTSSAKESSDSDAESSSDSNEEDMDLLDKTRDVSEKINQATSQAAQRLKKKGKAKLKDHAGKTSTGSKVKLFSAWETFQREHGAQIQLVLNDLADMHEKVMNLFAWKRPEASVKAAVGMVVGMFATYFTPTWIFVKVIELAIFAVMFFVIPIVARLPVYDPMAWMMGDAPTDAEHALDLIRKYGLEGKVWKEAEKPKAPKNIPAQTHVRGDSTSTNITTNPDTAVTDETSSIISEVKAESAGRWTDVNEQDLGTVSKGHKWLETGRQYMQGERSLDLSFLRNEKDWDAVPTDVVAAKRMSLGGIGGGIVLRTKSRDTAYTTDSMTYLSHHNGNPGTLFISSTGVRFAPFISGKKKDKTKEIPADQVPIQIDSDPNTAVLPAPEATVAIEPDQDGVIVDGKEVRIPMDEVSGLGKIQKSALGVTISSGLEIETLSAGKFAFPFVANRDEAFNKLLASSHSGIKRG</sequence>
<dbReference type="InterPro" id="IPR037847">
    <property type="entry name" value="GRAMDC4"/>
</dbReference>
<name>A0A8K0JLU1_9TREE</name>